<reference evidence="1 2" key="1">
    <citation type="submission" date="2015-07" db="EMBL/GenBank/DDBJ databases">
        <authorList>
            <person name="Noorani M."/>
        </authorList>
    </citation>
    <scope>NUCLEOTIDE SEQUENCE [LARGE SCALE GENOMIC DNA]</scope>
    <source>
        <strain evidence="1">LMG730</strain>
    </source>
</reference>
<accession>A0A0K2ZWA9</accession>
<dbReference type="InterPro" id="IPR017034">
    <property type="entry name" value="Abi_system_AbiD/AbiF"/>
</dbReference>
<protein>
    <submittedName>
        <fullName evidence="1">Abi family protein</fullName>
    </submittedName>
</protein>
<sequence>MGYQKAWRSYQEQLDQLKDRNMTVTDEPKALLYLEKIGYYRLSGYWYPFRLRADYMELTEKAQRPQKSKLKSLATDWFVPDTSFGSVVDLYVFDKRLRHLVGDALERIEIALRVDISHTLGKLDTFAYANPNFLHEKFTQLYDPQKGVTPHHAWLGKNGQLVARSKEEFVRHNKEKYGLPLAIWVVCEVWDFGAMSTLYNGMREAEQDAISIKYGVSNGRTFATWLRSLNYLRNVCAHHSRLWNRNIVDQPKLPGSDEVTWTVHFPANSTATARCFMLLKMVQQLMSVINPGSTWADRMKAHLTTFPHFAPNPVQRVPTVEDMGAPGNWQTIWG</sequence>
<evidence type="ECO:0000313" key="2">
    <source>
        <dbReference type="Proteomes" id="UP000045978"/>
    </source>
</evidence>
<gene>
    <name evidence="1" type="ORF">XTPLMG730_2145</name>
</gene>
<evidence type="ECO:0000313" key="1">
    <source>
        <dbReference type="EMBL" id="CTP88464.1"/>
    </source>
</evidence>
<dbReference type="Proteomes" id="UP000045978">
    <property type="component" value="Unassembled WGS sequence"/>
</dbReference>
<dbReference type="AlphaFoldDB" id="A0A0K2ZWA9"/>
<dbReference type="EMBL" id="CXOJ01000045">
    <property type="protein sequence ID" value="CTP88464.1"/>
    <property type="molecule type" value="Genomic_DNA"/>
</dbReference>
<dbReference type="PIRSF" id="PIRSF034934">
    <property type="entry name" value="AbiF_AbiD"/>
    <property type="match status" value="1"/>
</dbReference>
<proteinExistence type="predicted"/>
<dbReference type="Pfam" id="PF07751">
    <property type="entry name" value="Abi_2"/>
    <property type="match status" value="1"/>
</dbReference>
<name>A0A0K2ZWA9_9XANT</name>
<dbReference type="RefSeq" id="WP_080999005.1">
    <property type="nucleotide sequence ID" value="NZ_CP076251.1"/>
</dbReference>
<organism evidence="1 2">
    <name type="scientific">Xanthomonas graminis pv. phlei</name>
    <dbReference type="NCBI Taxonomy" id="487906"/>
    <lineage>
        <taxon>Bacteria</taxon>
        <taxon>Pseudomonadati</taxon>
        <taxon>Pseudomonadota</taxon>
        <taxon>Gammaproteobacteria</taxon>
        <taxon>Lysobacterales</taxon>
        <taxon>Lysobacteraceae</taxon>
        <taxon>Xanthomonas</taxon>
        <taxon>Xanthomonas translucens group</taxon>
        <taxon>Xanthomonas graminis</taxon>
    </lineage>
</organism>
<dbReference type="InterPro" id="IPR011664">
    <property type="entry name" value="Abi_system_AbiD/AbiF-like"/>
</dbReference>